<reference evidence="3" key="1">
    <citation type="submission" date="2017-03" db="EMBL/GenBank/DDBJ databases">
        <title>Genomes of endolithic fungi from Antarctica.</title>
        <authorList>
            <person name="Coleine C."/>
            <person name="Masonjones S."/>
            <person name="Stajich J.E."/>
        </authorList>
    </citation>
    <scope>NUCLEOTIDE SEQUENCE [LARGE SCALE GENOMIC DNA]</scope>
    <source>
        <strain evidence="3">CCFEE 5527</strain>
    </source>
</reference>
<dbReference type="Proteomes" id="UP000192596">
    <property type="component" value="Unassembled WGS sequence"/>
</dbReference>
<keyword evidence="1" id="KW-0472">Membrane</keyword>
<evidence type="ECO:0000313" key="2">
    <source>
        <dbReference type="EMBL" id="OQO12139.1"/>
    </source>
</evidence>
<dbReference type="STRING" id="1507870.A0A1V8TL87"/>
<dbReference type="OrthoDB" id="4764735at2759"/>
<comment type="caution">
    <text evidence="2">The sequence shown here is derived from an EMBL/GenBank/DDBJ whole genome shotgun (WGS) entry which is preliminary data.</text>
</comment>
<keyword evidence="3" id="KW-1185">Reference proteome</keyword>
<evidence type="ECO:0000313" key="3">
    <source>
        <dbReference type="Proteomes" id="UP000192596"/>
    </source>
</evidence>
<protein>
    <submittedName>
        <fullName evidence="2">Uncharacterized protein</fullName>
    </submittedName>
</protein>
<dbReference type="InParanoid" id="A0A1V8TL87"/>
<proteinExistence type="predicted"/>
<keyword evidence="1" id="KW-1133">Transmembrane helix</keyword>
<feature type="transmembrane region" description="Helical" evidence="1">
    <location>
        <begin position="276"/>
        <end position="296"/>
    </location>
</feature>
<name>A0A1V8TL87_9PEZI</name>
<keyword evidence="1" id="KW-0812">Transmembrane</keyword>
<organism evidence="2 3">
    <name type="scientific">Cryoendolithus antarcticus</name>
    <dbReference type="NCBI Taxonomy" id="1507870"/>
    <lineage>
        <taxon>Eukaryota</taxon>
        <taxon>Fungi</taxon>
        <taxon>Dikarya</taxon>
        <taxon>Ascomycota</taxon>
        <taxon>Pezizomycotina</taxon>
        <taxon>Dothideomycetes</taxon>
        <taxon>Dothideomycetidae</taxon>
        <taxon>Cladosporiales</taxon>
        <taxon>Cladosporiaceae</taxon>
        <taxon>Cryoendolithus</taxon>
    </lineage>
</organism>
<dbReference type="AlphaFoldDB" id="A0A1V8TL87"/>
<sequence length="297" mass="32218">MQKIYFVFGPEGSFFFAGAKGSERQVQPDAAQIIATDHLDSAGLPAGVETRTTTAASVSNIAVSDRGSSNNPIAYIAFVKKADPDVWRWCSKSFQQAMGEKMSDFDEIGKGLVRFAFGERGHLLVWTVQGKWLWQKPGNMLPSSLYDNSKAEIECASLGVGDSYLIIAKNGQCWWDTKSHYPALQAILDDVQPGDIIFAALNPFRVGQFFILFANDTAVFQVPLSYRTKLESALKKHGITCTALTSQQAEKKVKMPNAAKQPDFAKRLLKDVTGPVIGAVVSGIASALIGAVACTVM</sequence>
<accession>A0A1V8TL87</accession>
<dbReference type="EMBL" id="NAJO01000005">
    <property type="protein sequence ID" value="OQO12139.1"/>
    <property type="molecule type" value="Genomic_DNA"/>
</dbReference>
<evidence type="ECO:0000256" key="1">
    <source>
        <dbReference type="SAM" id="Phobius"/>
    </source>
</evidence>
<gene>
    <name evidence="2" type="ORF">B0A48_02779</name>
</gene>